<comment type="caution">
    <text evidence="1">The sequence shown here is derived from an EMBL/GenBank/DDBJ whole genome shotgun (WGS) entry which is preliminary data.</text>
</comment>
<organism evidence="1 2">
    <name type="scientific">Actinoplanes xinjiangensis</name>
    <dbReference type="NCBI Taxonomy" id="512350"/>
    <lineage>
        <taxon>Bacteria</taxon>
        <taxon>Bacillati</taxon>
        <taxon>Actinomycetota</taxon>
        <taxon>Actinomycetes</taxon>
        <taxon>Micromonosporales</taxon>
        <taxon>Micromonosporaceae</taxon>
        <taxon>Actinoplanes</taxon>
    </lineage>
</organism>
<dbReference type="OrthoDB" id="3351204at2"/>
<dbReference type="AlphaFoldDB" id="A0A316F3P3"/>
<reference evidence="1 2" key="1">
    <citation type="submission" date="2018-05" db="EMBL/GenBank/DDBJ databases">
        <title>Genomic Encyclopedia of Archaeal and Bacterial Type Strains, Phase II (KMG-II): from individual species to whole genera.</title>
        <authorList>
            <person name="Goeker M."/>
        </authorList>
    </citation>
    <scope>NUCLEOTIDE SEQUENCE [LARGE SCALE GENOMIC DNA]</scope>
    <source>
        <strain evidence="1 2">DSM 45184</strain>
    </source>
</reference>
<dbReference type="Pfam" id="PF14433">
    <property type="entry name" value="SUKH-3"/>
    <property type="match status" value="1"/>
</dbReference>
<accession>A0A316F3P3</accession>
<dbReference type="RefSeq" id="WP_109600795.1">
    <property type="nucleotide sequence ID" value="NZ_BONA01000075.1"/>
</dbReference>
<evidence type="ECO:0000313" key="2">
    <source>
        <dbReference type="Proteomes" id="UP000245697"/>
    </source>
</evidence>
<gene>
    <name evidence="1" type="ORF">BC793_122149</name>
</gene>
<keyword evidence="2" id="KW-1185">Reference proteome</keyword>
<dbReference type="EMBL" id="QGGR01000022">
    <property type="protein sequence ID" value="PWK39577.1"/>
    <property type="molecule type" value="Genomic_DNA"/>
</dbReference>
<name>A0A316F3P3_9ACTN</name>
<dbReference type="InterPro" id="IPR025850">
    <property type="entry name" value="SUKH-3"/>
</dbReference>
<dbReference type="Proteomes" id="UP000245697">
    <property type="component" value="Unassembled WGS sequence"/>
</dbReference>
<protein>
    <submittedName>
        <fullName evidence="1">SUKH-3 immunity protein of toxin-antitoxin system</fullName>
    </submittedName>
</protein>
<evidence type="ECO:0000313" key="1">
    <source>
        <dbReference type="EMBL" id="PWK39577.1"/>
    </source>
</evidence>
<sequence>MSCRSDEFGADLKATLSVAGWAPDRRVDVTPWVVPMEREGYRVHDLARDVLSSLGGLSVDPVKREGPNFVNDEPFNFDPFLAASGQLEIVTRLEQLLGGSYSPLGEWTNYLSVYIESRGRVVMVGGGYIWELGRNLEEALRLALFAERRLVCLHSEPEVEPWPDAEI</sequence>
<proteinExistence type="predicted"/>